<name>A0A261UZK4_9BORD</name>
<dbReference type="InterPro" id="IPR036388">
    <property type="entry name" value="WH-like_DNA-bd_sf"/>
</dbReference>
<gene>
    <name evidence="6" type="ORF">CAL28_04645</name>
</gene>
<dbReference type="SUPFAM" id="SSF46785">
    <property type="entry name" value="Winged helix' DNA-binding domain"/>
    <property type="match status" value="1"/>
</dbReference>
<dbReference type="InterPro" id="IPR036390">
    <property type="entry name" value="WH_DNA-bd_sf"/>
</dbReference>
<dbReference type="Pfam" id="PF03466">
    <property type="entry name" value="LysR_substrate"/>
    <property type="match status" value="1"/>
</dbReference>
<proteinExistence type="inferred from homology"/>
<comment type="similarity">
    <text evidence="1">Belongs to the LysR transcriptional regulatory family.</text>
</comment>
<keyword evidence="2" id="KW-0805">Transcription regulation</keyword>
<dbReference type="OrthoDB" id="196624at2"/>
<reference evidence="7" key="1">
    <citation type="submission" date="2017-05" db="EMBL/GenBank/DDBJ databases">
        <title>Complete and WGS of Bordetella genogroups.</title>
        <authorList>
            <person name="Spilker T."/>
            <person name="Lipuma J."/>
        </authorList>
    </citation>
    <scope>NUCLEOTIDE SEQUENCE [LARGE SCALE GENOMIC DNA]</scope>
    <source>
        <strain evidence="7">AU8856</strain>
    </source>
</reference>
<organism evidence="6 7">
    <name type="scientific">Bordetella genomosp. 11</name>
    <dbReference type="NCBI Taxonomy" id="1416808"/>
    <lineage>
        <taxon>Bacteria</taxon>
        <taxon>Pseudomonadati</taxon>
        <taxon>Pseudomonadota</taxon>
        <taxon>Betaproteobacteria</taxon>
        <taxon>Burkholderiales</taxon>
        <taxon>Alcaligenaceae</taxon>
        <taxon>Bordetella</taxon>
    </lineage>
</organism>
<dbReference type="Pfam" id="PF00126">
    <property type="entry name" value="HTH_1"/>
    <property type="match status" value="1"/>
</dbReference>
<dbReference type="Proteomes" id="UP000215767">
    <property type="component" value="Unassembled WGS sequence"/>
</dbReference>
<dbReference type="EMBL" id="NEVS01000001">
    <property type="protein sequence ID" value="OZI66997.1"/>
    <property type="molecule type" value="Genomic_DNA"/>
</dbReference>
<dbReference type="Gene3D" id="3.40.190.290">
    <property type="match status" value="1"/>
</dbReference>
<accession>A0A261UZK4</accession>
<evidence type="ECO:0000259" key="5">
    <source>
        <dbReference type="PROSITE" id="PS50931"/>
    </source>
</evidence>
<dbReference type="PANTHER" id="PTHR30126">
    <property type="entry name" value="HTH-TYPE TRANSCRIPTIONAL REGULATOR"/>
    <property type="match status" value="1"/>
</dbReference>
<dbReference type="FunFam" id="1.10.10.10:FF:000001">
    <property type="entry name" value="LysR family transcriptional regulator"/>
    <property type="match status" value="1"/>
</dbReference>
<evidence type="ECO:0000256" key="3">
    <source>
        <dbReference type="ARBA" id="ARBA00023125"/>
    </source>
</evidence>
<dbReference type="PROSITE" id="PS50931">
    <property type="entry name" value="HTH_LYSR"/>
    <property type="match status" value="1"/>
</dbReference>
<keyword evidence="4" id="KW-0804">Transcription</keyword>
<dbReference type="PANTHER" id="PTHR30126:SF91">
    <property type="entry name" value="LYSR FAMILY TRANSCRIPTIONAL REGULATOR"/>
    <property type="match status" value="1"/>
</dbReference>
<evidence type="ECO:0000256" key="1">
    <source>
        <dbReference type="ARBA" id="ARBA00009437"/>
    </source>
</evidence>
<comment type="caution">
    <text evidence="6">The sequence shown here is derived from an EMBL/GenBank/DDBJ whole genome shotgun (WGS) entry which is preliminary data.</text>
</comment>
<evidence type="ECO:0000313" key="6">
    <source>
        <dbReference type="EMBL" id="OZI66997.1"/>
    </source>
</evidence>
<evidence type="ECO:0000256" key="2">
    <source>
        <dbReference type="ARBA" id="ARBA00023015"/>
    </source>
</evidence>
<dbReference type="Gene3D" id="1.10.10.10">
    <property type="entry name" value="Winged helix-like DNA-binding domain superfamily/Winged helix DNA-binding domain"/>
    <property type="match status" value="1"/>
</dbReference>
<dbReference type="InterPro" id="IPR005119">
    <property type="entry name" value="LysR_subst-bd"/>
</dbReference>
<dbReference type="GO" id="GO:0000976">
    <property type="term" value="F:transcription cis-regulatory region binding"/>
    <property type="evidence" value="ECO:0007669"/>
    <property type="project" value="TreeGrafter"/>
</dbReference>
<feature type="domain" description="HTH lysR-type" evidence="5">
    <location>
        <begin position="5"/>
        <end position="62"/>
    </location>
</feature>
<dbReference type="RefSeq" id="WP_094840192.1">
    <property type="nucleotide sequence ID" value="NZ_NEVS01000001.1"/>
</dbReference>
<sequence length="315" mass="33638">MLEAISLDQLRTFVAAAETGSFSAAGRQLRRAQSVISHTLANLEAQTGVKLFDRTGRYPVLTDAGRALLQEARGVLQGMNAFKAKAKSMSDGLEPELTAVIDVMYPMQALTKAVGGFRVAFPHTPLRLYVEALGGVAKPVLDGTCALGVIGSLPTIPNALQAEMLLDVPMVKVVAPSHPLASVQGEITLQELSKHVQLVLTDRTDLTEGNSYGVFSPLTWRLADMGAKHAFLCAGFGWGHMPLAMVQAQILSGELVALTRESADCRVPPIPVQAVYRHDNPPGPAGRWFLEQLKDGSRACPTTLTEFARAGKDGG</sequence>
<evidence type="ECO:0000313" key="7">
    <source>
        <dbReference type="Proteomes" id="UP000215767"/>
    </source>
</evidence>
<keyword evidence="3" id="KW-0238">DNA-binding</keyword>
<dbReference type="SUPFAM" id="SSF53850">
    <property type="entry name" value="Periplasmic binding protein-like II"/>
    <property type="match status" value="1"/>
</dbReference>
<dbReference type="AlphaFoldDB" id="A0A261UZK4"/>
<keyword evidence="7" id="KW-1185">Reference proteome</keyword>
<dbReference type="GO" id="GO:0003700">
    <property type="term" value="F:DNA-binding transcription factor activity"/>
    <property type="evidence" value="ECO:0007669"/>
    <property type="project" value="InterPro"/>
</dbReference>
<protein>
    <submittedName>
        <fullName evidence="6">LysR family transcriptional regulator</fullName>
    </submittedName>
</protein>
<dbReference type="InterPro" id="IPR000847">
    <property type="entry name" value="LysR_HTH_N"/>
</dbReference>
<evidence type="ECO:0000256" key="4">
    <source>
        <dbReference type="ARBA" id="ARBA00023163"/>
    </source>
</evidence>